<dbReference type="Gene3D" id="3.40.50.150">
    <property type="entry name" value="Vaccinia Virus protein VP39"/>
    <property type="match status" value="1"/>
</dbReference>
<dbReference type="InterPro" id="IPR029063">
    <property type="entry name" value="SAM-dependent_MTases_sf"/>
</dbReference>
<name>A0A437PWL2_9BACT</name>
<dbReference type="PANTHER" id="PTHR43042">
    <property type="entry name" value="SAM-DEPENDENT METHYLTRANSFERASE"/>
    <property type="match status" value="1"/>
</dbReference>
<accession>A0A437PWL2</accession>
<dbReference type="PANTHER" id="PTHR43042:SF2">
    <property type="entry name" value="SAM-DEPENDENT METHYLTRANSFERASE"/>
    <property type="match status" value="1"/>
</dbReference>
<proteinExistence type="predicted"/>
<protein>
    <submittedName>
        <fullName evidence="1">Oxidoreductase</fullName>
    </submittedName>
</protein>
<evidence type="ECO:0000313" key="1">
    <source>
        <dbReference type="EMBL" id="RVU26630.1"/>
    </source>
</evidence>
<dbReference type="EMBL" id="SACY01000001">
    <property type="protein sequence ID" value="RVU26630.1"/>
    <property type="molecule type" value="Genomic_DNA"/>
</dbReference>
<organism evidence="1 2">
    <name type="scientific">Sandaracinomonas limnophila</name>
    <dbReference type="NCBI Taxonomy" id="1862386"/>
    <lineage>
        <taxon>Bacteria</taxon>
        <taxon>Pseudomonadati</taxon>
        <taxon>Bacteroidota</taxon>
        <taxon>Cytophagia</taxon>
        <taxon>Cytophagales</taxon>
        <taxon>Flectobacillaceae</taxon>
        <taxon>Sandaracinomonas</taxon>
    </lineage>
</organism>
<keyword evidence="2" id="KW-1185">Reference proteome</keyword>
<dbReference type="GO" id="GO:0008168">
    <property type="term" value="F:methyltransferase activity"/>
    <property type="evidence" value="ECO:0007669"/>
    <property type="project" value="UniProtKB-KW"/>
</dbReference>
<dbReference type="RefSeq" id="WP_127802182.1">
    <property type="nucleotide sequence ID" value="NZ_SACY01000001.1"/>
</dbReference>
<dbReference type="Proteomes" id="UP000282832">
    <property type="component" value="Unassembled WGS sequence"/>
</dbReference>
<dbReference type="GO" id="GO:0032259">
    <property type="term" value="P:methylation"/>
    <property type="evidence" value="ECO:0007669"/>
    <property type="project" value="UniProtKB-KW"/>
</dbReference>
<dbReference type="OrthoDB" id="9805492at2"/>
<dbReference type="AlphaFoldDB" id="A0A437PWL2"/>
<dbReference type="Gene3D" id="2.60.40.1180">
    <property type="entry name" value="Golgi alpha-mannosidase II"/>
    <property type="match status" value="1"/>
</dbReference>
<sequence>MAQNQHISIETPLNWDKNYELIDTGNFEKLERFGKFITRRPEPQAVWQRHLSESEWEKLADANFKKEKGSQEKGIWMAHQKVPDKWFMPYKSDTLDLQFKISLSSFKHVGIFPEQASNWEYLAKEIPTFSSKPKFLNLFAYTGGASLACKQAGADVTHVDSIKPVLSWARENMEQSKLDGIRWMAEDALKFVKREARRGNFYQGVLLDPPAYGRGPDGEKWVLEEQIDDLLRSVKEIIDSKEHLVLSNLYSMGFSTLIINNLMDGIFDVPKDFESGELYIQDNYKRKLPLGVFHRFHKK</sequence>
<dbReference type="SUPFAM" id="SSF53335">
    <property type="entry name" value="S-adenosyl-L-methionine-dependent methyltransferases"/>
    <property type="match status" value="1"/>
</dbReference>
<gene>
    <name evidence="1" type="ORF">EOJ36_01145</name>
</gene>
<dbReference type="InterPro" id="IPR013780">
    <property type="entry name" value="Glyco_hydro_b"/>
</dbReference>
<evidence type="ECO:0000313" key="2">
    <source>
        <dbReference type="Proteomes" id="UP000282832"/>
    </source>
</evidence>
<comment type="caution">
    <text evidence="1">The sequence shown here is derived from an EMBL/GenBank/DDBJ whole genome shotgun (WGS) entry which is preliminary data.</text>
</comment>
<reference evidence="1 2" key="1">
    <citation type="submission" date="2019-01" db="EMBL/GenBank/DDBJ databases">
        <authorList>
            <person name="Chen W.-M."/>
        </authorList>
    </citation>
    <scope>NUCLEOTIDE SEQUENCE [LARGE SCALE GENOMIC DNA]</scope>
    <source>
        <strain evidence="1 2">FSY-15</strain>
    </source>
</reference>
<dbReference type="CDD" id="cd02440">
    <property type="entry name" value="AdoMet_MTases"/>
    <property type="match status" value="1"/>
</dbReference>